<dbReference type="InterPro" id="IPR017853">
    <property type="entry name" value="GH"/>
</dbReference>
<dbReference type="SUPFAM" id="SSF51445">
    <property type="entry name" value="(Trans)glycosidases"/>
    <property type="match status" value="1"/>
</dbReference>
<dbReference type="InterPro" id="IPR004352">
    <property type="entry name" value="GH114_TIM-barrel"/>
</dbReference>
<dbReference type="Proteomes" id="UP001377337">
    <property type="component" value="Chromosome"/>
</dbReference>
<keyword evidence="4" id="KW-1185">Reference proteome</keyword>
<evidence type="ECO:0000313" key="4">
    <source>
        <dbReference type="Proteomes" id="UP001377337"/>
    </source>
</evidence>
<evidence type="ECO:0000259" key="2">
    <source>
        <dbReference type="Pfam" id="PF03537"/>
    </source>
</evidence>
<keyword evidence="1" id="KW-1133">Transmembrane helix</keyword>
<evidence type="ECO:0000313" key="3">
    <source>
        <dbReference type="EMBL" id="WXB97914.1"/>
    </source>
</evidence>
<dbReference type="Gene3D" id="3.20.20.70">
    <property type="entry name" value="Aldolase class I"/>
    <property type="match status" value="1"/>
</dbReference>
<sequence>MRKNAKLLLICCIIIFFLLVGYFLTLQKNPLDGVHQYKIYYGEPAKETVKKLSRYPLVIIEPTYYSRKQIEQIQQTGTLVYGYINSMEADRWNKKLFKQFEKQDFYQRDGERVYLEKWDAYLMNMTSPHYRETLLKEIHQQIENKQLDGVFLDTVGDIDDFFSNEPKEMKQQQESLILLLKVLERRQLSVIQNWGMETAQKTAPFIDGFMWEDFQHSYIMNDDWSKEWLKKTSRLSDEYGIKIFTVSEKEKEKSEQLAEKQGFIHYFAPKDYEEW</sequence>
<gene>
    <name evidence="3" type="ORF">WCV65_05405</name>
</gene>
<dbReference type="InterPro" id="IPR013785">
    <property type="entry name" value="Aldolase_TIM"/>
</dbReference>
<organism evidence="3 4">
    <name type="scientific">Metabacillus sediminis</name>
    <dbReference type="NCBI Taxonomy" id="3117746"/>
    <lineage>
        <taxon>Bacteria</taxon>
        <taxon>Bacillati</taxon>
        <taxon>Bacillota</taxon>
        <taxon>Bacilli</taxon>
        <taxon>Bacillales</taxon>
        <taxon>Bacillaceae</taxon>
        <taxon>Metabacillus</taxon>
    </lineage>
</organism>
<evidence type="ECO:0000256" key="1">
    <source>
        <dbReference type="SAM" id="Phobius"/>
    </source>
</evidence>
<proteinExistence type="predicted"/>
<dbReference type="PANTHER" id="PTHR35882">
    <property type="entry name" value="PELA"/>
    <property type="match status" value="1"/>
</dbReference>
<accession>A0ABZ2NJD2</accession>
<dbReference type="Pfam" id="PF03537">
    <property type="entry name" value="Glyco_hydro_114"/>
    <property type="match status" value="1"/>
</dbReference>
<feature type="transmembrane region" description="Helical" evidence="1">
    <location>
        <begin position="7"/>
        <end position="26"/>
    </location>
</feature>
<name>A0ABZ2NJD2_9BACI</name>
<dbReference type="PANTHER" id="PTHR35882:SF2">
    <property type="entry name" value="PELA"/>
    <property type="match status" value="1"/>
</dbReference>
<keyword evidence="1" id="KW-0472">Membrane</keyword>
<dbReference type="RefSeq" id="WP_338780656.1">
    <property type="nucleotide sequence ID" value="NZ_CP147407.1"/>
</dbReference>
<dbReference type="EMBL" id="CP147407">
    <property type="protein sequence ID" value="WXB97914.1"/>
    <property type="molecule type" value="Genomic_DNA"/>
</dbReference>
<protein>
    <submittedName>
        <fullName evidence="3">Endo alpha-1,4 polygalactosaminidase</fullName>
    </submittedName>
</protein>
<keyword evidence="1" id="KW-0812">Transmembrane</keyword>
<feature type="domain" description="Glycoside-hydrolase family GH114 TIM-barrel" evidence="2">
    <location>
        <begin position="43"/>
        <end position="223"/>
    </location>
</feature>
<reference evidence="3 4" key="1">
    <citation type="submission" date="2024-02" db="EMBL/GenBank/DDBJ databases">
        <title>Seven novel Bacillus-like species.</title>
        <authorList>
            <person name="Liu G."/>
        </authorList>
    </citation>
    <scope>NUCLEOTIDE SEQUENCE [LARGE SCALE GENOMIC DNA]</scope>
    <source>
        <strain evidence="3 4">FJAT-52054</strain>
    </source>
</reference>